<sequence length="194" mass="20245">MRARSVRTSGILTAALLLSAAAVAPSAGAAVRDTAGPLTGDGGAPHCTVNATSGSERCYRTFTEAIEAASGGRVTGAPLSATEAVRSDAFNARMADQAQDGVIQGTFFEDEQYGGASLTIWGAEPCVKDGWVNFQFDLGDDWKNRISSLQPWGGCALWLYPEPGLNGDRDGPFEANSAAIGSFMNDRTQSIGFS</sequence>
<dbReference type="RefSeq" id="WP_306086026.1">
    <property type="nucleotide sequence ID" value="NZ_CP120992.1"/>
</dbReference>
<accession>A0ABY9I184</accession>
<evidence type="ECO:0000313" key="2">
    <source>
        <dbReference type="EMBL" id="WLQ39421.1"/>
    </source>
</evidence>
<dbReference type="Gene3D" id="2.60.20.10">
    <property type="entry name" value="Crystallins"/>
    <property type="match status" value="1"/>
</dbReference>
<proteinExistence type="predicted"/>
<protein>
    <submittedName>
        <fullName evidence="2">Uncharacterized protein</fullName>
    </submittedName>
</protein>
<reference evidence="2 3" key="1">
    <citation type="submission" date="2023-03" db="EMBL/GenBank/DDBJ databases">
        <title>Isolation and description of six Streptomyces strains from soil environments, able to metabolize different microbial glucans.</title>
        <authorList>
            <person name="Widen T."/>
            <person name="Larsbrink J."/>
        </authorList>
    </citation>
    <scope>NUCLEOTIDE SEQUENCE [LARGE SCALE GENOMIC DNA]</scope>
    <source>
        <strain evidence="2 3">Mut2</strain>
    </source>
</reference>
<evidence type="ECO:0000256" key="1">
    <source>
        <dbReference type="SAM" id="SignalP"/>
    </source>
</evidence>
<dbReference type="EMBL" id="CP120992">
    <property type="protein sequence ID" value="WLQ39421.1"/>
    <property type="molecule type" value="Genomic_DNA"/>
</dbReference>
<feature type="chain" id="PRO_5046016303" evidence="1">
    <location>
        <begin position="30"/>
        <end position="194"/>
    </location>
</feature>
<evidence type="ECO:0000313" key="3">
    <source>
        <dbReference type="Proteomes" id="UP001229952"/>
    </source>
</evidence>
<feature type="signal peptide" evidence="1">
    <location>
        <begin position="1"/>
        <end position="29"/>
    </location>
</feature>
<keyword evidence="1" id="KW-0732">Signal</keyword>
<name>A0ABY9I184_9ACTN</name>
<dbReference type="Proteomes" id="UP001229952">
    <property type="component" value="Chromosome"/>
</dbReference>
<organism evidence="2 3">
    <name type="scientific">Streptomyces laculatispora</name>
    <dbReference type="NCBI Taxonomy" id="887464"/>
    <lineage>
        <taxon>Bacteria</taxon>
        <taxon>Bacillati</taxon>
        <taxon>Actinomycetota</taxon>
        <taxon>Actinomycetes</taxon>
        <taxon>Kitasatosporales</taxon>
        <taxon>Streptomycetaceae</taxon>
        <taxon>Streptomyces</taxon>
    </lineage>
</organism>
<gene>
    <name evidence="2" type="ORF">P8A22_04895</name>
</gene>
<keyword evidence="3" id="KW-1185">Reference proteome</keyword>